<dbReference type="AlphaFoldDB" id="A0A9Q3GE15"/>
<evidence type="ECO:0000313" key="3">
    <source>
        <dbReference type="Proteomes" id="UP000765509"/>
    </source>
</evidence>
<proteinExistence type="predicted"/>
<evidence type="ECO:0000313" key="2">
    <source>
        <dbReference type="EMBL" id="MBW0463586.1"/>
    </source>
</evidence>
<accession>A0A9Q3GE15</accession>
<protein>
    <submittedName>
        <fullName evidence="2">Uncharacterized protein</fullName>
    </submittedName>
</protein>
<gene>
    <name evidence="2" type="ORF">O181_003301</name>
</gene>
<name>A0A9Q3GE15_9BASI</name>
<organism evidence="2 3">
    <name type="scientific">Austropuccinia psidii MF-1</name>
    <dbReference type="NCBI Taxonomy" id="1389203"/>
    <lineage>
        <taxon>Eukaryota</taxon>
        <taxon>Fungi</taxon>
        <taxon>Dikarya</taxon>
        <taxon>Basidiomycota</taxon>
        <taxon>Pucciniomycotina</taxon>
        <taxon>Pucciniomycetes</taxon>
        <taxon>Pucciniales</taxon>
        <taxon>Sphaerophragmiaceae</taxon>
        <taxon>Austropuccinia</taxon>
    </lineage>
</organism>
<feature type="region of interest" description="Disordered" evidence="1">
    <location>
        <begin position="45"/>
        <end position="93"/>
    </location>
</feature>
<feature type="compositionally biased region" description="Basic and acidic residues" evidence="1">
    <location>
        <begin position="82"/>
        <end position="93"/>
    </location>
</feature>
<reference evidence="2" key="1">
    <citation type="submission" date="2021-03" db="EMBL/GenBank/DDBJ databases">
        <title>Draft genome sequence of rust myrtle Austropuccinia psidii MF-1, a brazilian biotype.</title>
        <authorList>
            <person name="Quecine M.C."/>
            <person name="Pachon D.M.R."/>
            <person name="Bonatelli M.L."/>
            <person name="Correr F.H."/>
            <person name="Franceschini L.M."/>
            <person name="Leite T.F."/>
            <person name="Margarido G.R.A."/>
            <person name="Almeida C.A."/>
            <person name="Ferrarezi J.A."/>
            <person name="Labate C.A."/>
        </authorList>
    </citation>
    <scope>NUCLEOTIDE SEQUENCE</scope>
    <source>
        <strain evidence="2">MF-1</strain>
    </source>
</reference>
<sequence>MANITPDSQLSTYERLHQLLNGNQTKHEDNDSLQVSLNLTNENMEPSMEGCHIQNNYEDLPNQSSTQRQKRHTSEEAQLQHQKLEHECMPKQQ</sequence>
<dbReference type="EMBL" id="AVOT02000593">
    <property type="protein sequence ID" value="MBW0463586.1"/>
    <property type="molecule type" value="Genomic_DNA"/>
</dbReference>
<dbReference type="Proteomes" id="UP000765509">
    <property type="component" value="Unassembled WGS sequence"/>
</dbReference>
<evidence type="ECO:0000256" key="1">
    <source>
        <dbReference type="SAM" id="MobiDB-lite"/>
    </source>
</evidence>
<comment type="caution">
    <text evidence="2">The sequence shown here is derived from an EMBL/GenBank/DDBJ whole genome shotgun (WGS) entry which is preliminary data.</text>
</comment>
<keyword evidence="3" id="KW-1185">Reference proteome</keyword>
<feature type="compositionally biased region" description="Polar residues" evidence="1">
    <location>
        <begin position="53"/>
        <end position="67"/>
    </location>
</feature>